<reference evidence="9 10" key="1">
    <citation type="submission" date="2017-06" db="EMBL/GenBank/DDBJ databases">
        <authorList>
            <person name="Kim H.J."/>
            <person name="Triplett B.A."/>
        </authorList>
    </citation>
    <scope>NUCLEOTIDE SEQUENCE [LARGE SCALE GENOMIC DNA]</scope>
    <source>
        <strain evidence="9 10">DSM 29052</strain>
    </source>
</reference>
<protein>
    <submittedName>
        <fullName evidence="9">Uncharacterized protein involved in exopolysaccharide biosynthesis</fullName>
    </submittedName>
</protein>
<organism evidence="9 10">
    <name type="scientific">Puniceibacterium sediminis</name>
    <dbReference type="NCBI Taxonomy" id="1608407"/>
    <lineage>
        <taxon>Bacteria</taxon>
        <taxon>Pseudomonadati</taxon>
        <taxon>Pseudomonadota</taxon>
        <taxon>Alphaproteobacteria</taxon>
        <taxon>Rhodobacterales</taxon>
        <taxon>Paracoccaceae</taxon>
        <taxon>Puniceibacterium</taxon>
    </lineage>
</organism>
<feature type="domain" description="Polysaccharide chain length determinant N-terminal" evidence="8">
    <location>
        <begin position="1"/>
        <end position="77"/>
    </location>
</feature>
<dbReference type="InterPro" id="IPR003856">
    <property type="entry name" value="LPS_length_determ_N"/>
</dbReference>
<keyword evidence="10" id="KW-1185">Reference proteome</keyword>
<evidence type="ECO:0000256" key="5">
    <source>
        <dbReference type="ARBA" id="ARBA00023136"/>
    </source>
</evidence>
<keyword evidence="3 7" id="KW-0812">Transmembrane</keyword>
<keyword evidence="4 7" id="KW-1133">Transmembrane helix</keyword>
<evidence type="ECO:0000256" key="6">
    <source>
        <dbReference type="SAM" id="MobiDB-lite"/>
    </source>
</evidence>
<evidence type="ECO:0000256" key="2">
    <source>
        <dbReference type="ARBA" id="ARBA00022475"/>
    </source>
</evidence>
<comment type="subcellular location">
    <subcellularLocation>
        <location evidence="1">Cell membrane</location>
        <topology evidence="1">Multi-pass membrane protein</topology>
    </subcellularLocation>
</comment>
<evidence type="ECO:0000313" key="10">
    <source>
        <dbReference type="Proteomes" id="UP000198417"/>
    </source>
</evidence>
<evidence type="ECO:0000256" key="7">
    <source>
        <dbReference type="SAM" id="Phobius"/>
    </source>
</evidence>
<dbReference type="Proteomes" id="UP000198417">
    <property type="component" value="Unassembled WGS sequence"/>
</dbReference>
<dbReference type="PANTHER" id="PTHR32309:SF31">
    <property type="entry name" value="CAPSULAR EXOPOLYSACCHARIDE FAMILY"/>
    <property type="match status" value="1"/>
</dbReference>
<feature type="transmembrane region" description="Helical" evidence="7">
    <location>
        <begin position="480"/>
        <end position="500"/>
    </location>
</feature>
<sequence length="532" mass="58543">MDLKFYFSLFLRRVHWFLLFLVIGSAIGLTLAKVLPPVYVAKARLLVESEQIPDNLAASTVQTEATEQLEIIQQRILTRDTLVDMANRLQIYAVPAGQPQQALDADALVTDMRKRISIVTSGGPTPRGPARATLVSVSFEAPSARLSAIVTNELVTQILREDVAMRTRVARQTLEFFEQEVARLDKELAQRGATILAFKEANQEALPDSLDFRRSQQAASQERLLQLERDEAALKDRRTRGLSLRDANSGLQDNTPVRDQTPEQRQLQSMRDELSGLMAVLSPENPKITLLETRISAMEAVVRDQQSRASASESGVAMNPYDIELADIDGQLAFIATQKAHVNATLETLARSIEATPGNAISLDTLERDYANVRMQYDQAAANKARAETGDVIEALSKGQRITVIEQAVVPVEPERPNRALIAAGGVGLGALLGLGTVVLLELLNAGIRRPVDLTTHLGIQPFATLPYYRTRYEVLRRRSLILIVLGAFLVGIPVALWAMNTWYIPLDQLLDALAQRIGLAGLLDPLPTAQV</sequence>
<evidence type="ECO:0000259" key="8">
    <source>
        <dbReference type="Pfam" id="PF02706"/>
    </source>
</evidence>
<keyword evidence="5 7" id="KW-0472">Membrane</keyword>
<proteinExistence type="predicted"/>
<feature type="transmembrane region" description="Helical" evidence="7">
    <location>
        <begin position="420"/>
        <end position="441"/>
    </location>
</feature>
<evidence type="ECO:0000256" key="1">
    <source>
        <dbReference type="ARBA" id="ARBA00004651"/>
    </source>
</evidence>
<dbReference type="AlphaFoldDB" id="A0A238YKW7"/>
<feature type="compositionally biased region" description="Polar residues" evidence="6">
    <location>
        <begin position="249"/>
        <end position="265"/>
    </location>
</feature>
<dbReference type="Pfam" id="PF02706">
    <property type="entry name" value="Wzz"/>
    <property type="match status" value="1"/>
</dbReference>
<keyword evidence="2" id="KW-1003">Cell membrane</keyword>
<accession>A0A238YKW7</accession>
<dbReference type="OrthoDB" id="8114194at2"/>
<evidence type="ECO:0000256" key="4">
    <source>
        <dbReference type="ARBA" id="ARBA00022989"/>
    </source>
</evidence>
<gene>
    <name evidence="9" type="ORF">SAMN06265370_11810</name>
</gene>
<evidence type="ECO:0000256" key="3">
    <source>
        <dbReference type="ARBA" id="ARBA00022692"/>
    </source>
</evidence>
<dbReference type="InterPro" id="IPR050445">
    <property type="entry name" value="Bact_polysacc_biosynth/exp"/>
</dbReference>
<dbReference type="PANTHER" id="PTHR32309">
    <property type="entry name" value="TYROSINE-PROTEIN KINASE"/>
    <property type="match status" value="1"/>
</dbReference>
<dbReference type="RefSeq" id="WP_089272636.1">
    <property type="nucleotide sequence ID" value="NZ_FZNN01000018.1"/>
</dbReference>
<dbReference type="EMBL" id="FZNN01000018">
    <property type="protein sequence ID" value="SNR71815.1"/>
    <property type="molecule type" value="Genomic_DNA"/>
</dbReference>
<feature type="region of interest" description="Disordered" evidence="6">
    <location>
        <begin position="236"/>
        <end position="265"/>
    </location>
</feature>
<dbReference type="GO" id="GO:0005886">
    <property type="term" value="C:plasma membrane"/>
    <property type="evidence" value="ECO:0007669"/>
    <property type="project" value="UniProtKB-SubCell"/>
</dbReference>
<name>A0A238YKW7_9RHOB</name>
<evidence type="ECO:0000313" key="9">
    <source>
        <dbReference type="EMBL" id="SNR71815.1"/>
    </source>
</evidence>